<name>C4JUY1_UNCRE</name>
<dbReference type="eggNOG" id="ENOG502T1XE">
    <property type="taxonomic scope" value="Eukaryota"/>
</dbReference>
<dbReference type="KEGG" id="ure:UREG_04934"/>
<proteinExistence type="predicted"/>
<evidence type="ECO:0000313" key="3">
    <source>
        <dbReference type="EMBL" id="EEP80092.1"/>
    </source>
</evidence>
<accession>C4JUY1</accession>
<evidence type="ECO:0000313" key="4">
    <source>
        <dbReference type="Proteomes" id="UP000002058"/>
    </source>
</evidence>
<reference evidence="4" key="1">
    <citation type="journal article" date="2009" name="Genome Res.">
        <title>Comparative genomic analyses of the human fungal pathogens Coccidioides and their relatives.</title>
        <authorList>
            <person name="Sharpton T.J."/>
            <person name="Stajich J.E."/>
            <person name="Rounsley S.D."/>
            <person name="Gardner M.J."/>
            <person name="Wortman J.R."/>
            <person name="Jordar V.S."/>
            <person name="Maiti R."/>
            <person name="Kodira C.D."/>
            <person name="Neafsey D.E."/>
            <person name="Zeng Q."/>
            <person name="Hung C.-Y."/>
            <person name="McMahan C."/>
            <person name="Muszewska A."/>
            <person name="Grynberg M."/>
            <person name="Mandel M.A."/>
            <person name="Kellner E.M."/>
            <person name="Barker B.M."/>
            <person name="Galgiani J.N."/>
            <person name="Orbach M.J."/>
            <person name="Kirkland T.N."/>
            <person name="Cole G.T."/>
            <person name="Henn M.R."/>
            <person name="Birren B.W."/>
            <person name="Taylor J.W."/>
        </authorList>
    </citation>
    <scope>NUCLEOTIDE SEQUENCE [LARGE SCALE GENOMIC DNA]</scope>
    <source>
        <strain evidence="4">UAMH 1704</strain>
    </source>
</reference>
<sequence length="295" mass="31825">MAVLIPFLKKLVAIRLLIPTGPAAQTSAPPKPQGRDSGTNGASRTTAGLAPGILDTQSLSEIVELDDRIFNEAMGARLADKELYSKLKVLGLGWKAWELGEFYTIPVTEGTKVFDLGLSALNGTDAGNAILPSLIATPGAAPIEAESTSSQVQDPQRPNAQMRRTWNAQQSVGTPSAISPSSTSTVLGKRKQPPCSRPESSRGPAEFSTYATPDCSQTRNSTSHIQSQQTDAAGLLEELGSKLSEDTRAKIVQCIHEPAVYSIGGEKVLWRRKVRRVGWEVLKHWEIWGLDVQEI</sequence>
<dbReference type="EMBL" id="CH476617">
    <property type="protein sequence ID" value="EEP80092.1"/>
    <property type="molecule type" value="Genomic_DNA"/>
</dbReference>
<keyword evidence="4" id="KW-1185">Reference proteome</keyword>
<keyword evidence="2" id="KW-0732">Signal</keyword>
<dbReference type="RefSeq" id="XP_002584245.1">
    <property type="nucleotide sequence ID" value="XM_002584199.1"/>
</dbReference>
<organism evidence="3 4">
    <name type="scientific">Uncinocarpus reesii (strain UAMH 1704)</name>
    <dbReference type="NCBI Taxonomy" id="336963"/>
    <lineage>
        <taxon>Eukaryota</taxon>
        <taxon>Fungi</taxon>
        <taxon>Dikarya</taxon>
        <taxon>Ascomycota</taxon>
        <taxon>Pezizomycotina</taxon>
        <taxon>Eurotiomycetes</taxon>
        <taxon>Eurotiomycetidae</taxon>
        <taxon>Onygenales</taxon>
        <taxon>Onygenaceae</taxon>
        <taxon>Uncinocarpus</taxon>
    </lineage>
</organism>
<feature type="region of interest" description="Disordered" evidence="1">
    <location>
        <begin position="166"/>
        <end position="221"/>
    </location>
</feature>
<feature type="compositionally biased region" description="Polar residues" evidence="1">
    <location>
        <begin position="36"/>
        <end position="46"/>
    </location>
</feature>
<gene>
    <name evidence="3" type="ORF">UREG_04934</name>
</gene>
<feature type="compositionally biased region" description="Low complexity" evidence="1">
    <location>
        <begin position="174"/>
        <end position="185"/>
    </location>
</feature>
<evidence type="ECO:0000256" key="1">
    <source>
        <dbReference type="SAM" id="MobiDB-lite"/>
    </source>
</evidence>
<feature type="signal peptide" evidence="2">
    <location>
        <begin position="1"/>
        <end position="23"/>
    </location>
</feature>
<feature type="chain" id="PRO_5002937921" evidence="2">
    <location>
        <begin position="24"/>
        <end position="295"/>
    </location>
</feature>
<protein>
    <submittedName>
        <fullName evidence="3">Uncharacterized protein</fullName>
    </submittedName>
</protein>
<feature type="compositionally biased region" description="Polar residues" evidence="1">
    <location>
        <begin position="209"/>
        <end position="221"/>
    </location>
</feature>
<dbReference type="AlphaFoldDB" id="C4JUY1"/>
<feature type="region of interest" description="Disordered" evidence="1">
    <location>
        <begin position="23"/>
        <end position="48"/>
    </location>
</feature>
<dbReference type="InParanoid" id="C4JUY1"/>
<dbReference type="VEuPathDB" id="FungiDB:UREG_04934"/>
<dbReference type="HOGENOM" id="CLU_943961_0_0_1"/>
<dbReference type="OrthoDB" id="5311681at2759"/>
<evidence type="ECO:0000256" key="2">
    <source>
        <dbReference type="SAM" id="SignalP"/>
    </source>
</evidence>
<dbReference type="Proteomes" id="UP000002058">
    <property type="component" value="Unassembled WGS sequence"/>
</dbReference>
<dbReference type="STRING" id="336963.C4JUY1"/>
<dbReference type="GeneID" id="8437985"/>